<dbReference type="EMBL" id="CP040818">
    <property type="protein sequence ID" value="QDL90891.1"/>
    <property type="molecule type" value="Genomic_DNA"/>
</dbReference>
<name>A0A5B8FG87_9RHOB</name>
<dbReference type="PROSITE" id="PS51318">
    <property type="entry name" value="TAT"/>
    <property type="match status" value="1"/>
</dbReference>
<dbReference type="GO" id="GO:0046872">
    <property type="term" value="F:metal ion binding"/>
    <property type="evidence" value="ECO:0007669"/>
    <property type="project" value="UniProtKB-KW"/>
</dbReference>
<dbReference type="Gene3D" id="3.60.15.10">
    <property type="entry name" value="Ribonuclease Z/Hydroxyacylglutathione hydrolase-like"/>
    <property type="match status" value="1"/>
</dbReference>
<evidence type="ECO:0000313" key="6">
    <source>
        <dbReference type="EMBL" id="QDL90891.1"/>
    </source>
</evidence>
<gene>
    <name evidence="6" type="ORF">FDP22_03265</name>
</gene>
<keyword evidence="3 6" id="KW-0378">Hydrolase</keyword>
<dbReference type="SMART" id="SM00849">
    <property type="entry name" value="Lactamase_B"/>
    <property type="match status" value="1"/>
</dbReference>
<dbReference type="Proteomes" id="UP000305888">
    <property type="component" value="Chromosome"/>
</dbReference>
<proteinExistence type="inferred from homology"/>
<evidence type="ECO:0000259" key="5">
    <source>
        <dbReference type="SMART" id="SM00849"/>
    </source>
</evidence>
<organism evidence="6 7">
    <name type="scientific">Paroceanicella profunda</name>
    <dbReference type="NCBI Taxonomy" id="2579971"/>
    <lineage>
        <taxon>Bacteria</taxon>
        <taxon>Pseudomonadati</taxon>
        <taxon>Pseudomonadota</taxon>
        <taxon>Alphaproteobacteria</taxon>
        <taxon>Rhodobacterales</taxon>
        <taxon>Paracoccaceae</taxon>
        <taxon>Paroceanicella</taxon>
    </lineage>
</organism>
<evidence type="ECO:0000256" key="1">
    <source>
        <dbReference type="ARBA" id="ARBA00007749"/>
    </source>
</evidence>
<dbReference type="InterPro" id="IPR051013">
    <property type="entry name" value="MBL_superfamily_lactonases"/>
</dbReference>
<evidence type="ECO:0000256" key="4">
    <source>
        <dbReference type="ARBA" id="ARBA00022833"/>
    </source>
</evidence>
<evidence type="ECO:0000256" key="2">
    <source>
        <dbReference type="ARBA" id="ARBA00022723"/>
    </source>
</evidence>
<evidence type="ECO:0000313" key="7">
    <source>
        <dbReference type="Proteomes" id="UP000305888"/>
    </source>
</evidence>
<reference evidence="6 7" key="1">
    <citation type="submission" date="2019-06" db="EMBL/GenBank/DDBJ databases">
        <title>Genome sequence of Rhodobacteraceae bacterium D4M1.</title>
        <authorList>
            <person name="Cao J."/>
        </authorList>
    </citation>
    <scope>NUCLEOTIDE SEQUENCE [LARGE SCALE GENOMIC DNA]</scope>
    <source>
        <strain evidence="6 7">D4M1</strain>
    </source>
</reference>
<keyword evidence="4" id="KW-0862">Zinc</keyword>
<dbReference type="InterPro" id="IPR006311">
    <property type="entry name" value="TAT_signal"/>
</dbReference>
<feature type="domain" description="Metallo-beta-lactamase" evidence="5">
    <location>
        <begin position="112"/>
        <end position="313"/>
    </location>
</feature>
<sequence>MTDQITPRHPRSAASDISRRGAIALAAAGAAGMAGAGLISASGPARAAVPMQADPRPGHYRFRLGGFEITTLLDGVRVGEGPYPTFGSDQQPETVAALLEENFLPTDRFANGFTPVVVNTGSERILFDTGLGAGARGNGMGMLGAQLAAAGIDPGEIDTVVITHMHGDHIGGLMENGAPAFANARYVMGAKEYDFWTADAQKSGPTERGAAAVAASVTPLAEKTRFIAPGDAVASGIEAVEAFGHTPGHLAFHIESAGQRLMLTADTVNHFVVSMQRPDWHVVYDTDKAAAAATRKKILGMIAAERIPFAGYHMPFPALGYLDARDEGFRFTAASYQLVL</sequence>
<dbReference type="InterPro" id="IPR001279">
    <property type="entry name" value="Metallo-B-lactamas"/>
</dbReference>
<keyword evidence="2" id="KW-0479">Metal-binding</keyword>
<evidence type="ECO:0000256" key="3">
    <source>
        <dbReference type="ARBA" id="ARBA00022801"/>
    </source>
</evidence>
<protein>
    <submittedName>
        <fullName evidence="6">MBL fold metallo-hydrolase</fullName>
    </submittedName>
</protein>
<accession>A0A5B8FG87</accession>
<dbReference type="PANTHER" id="PTHR42978">
    <property type="entry name" value="QUORUM-QUENCHING LACTONASE YTNP-RELATED-RELATED"/>
    <property type="match status" value="1"/>
</dbReference>
<dbReference type="OrthoDB" id="9773738at2"/>
<keyword evidence="7" id="KW-1185">Reference proteome</keyword>
<dbReference type="SUPFAM" id="SSF56281">
    <property type="entry name" value="Metallo-hydrolase/oxidoreductase"/>
    <property type="match status" value="1"/>
</dbReference>
<dbReference type="Pfam" id="PF00753">
    <property type="entry name" value="Lactamase_B"/>
    <property type="match status" value="1"/>
</dbReference>
<dbReference type="AlphaFoldDB" id="A0A5B8FG87"/>
<dbReference type="PANTHER" id="PTHR42978:SF6">
    <property type="entry name" value="QUORUM-QUENCHING LACTONASE YTNP-RELATED"/>
    <property type="match status" value="1"/>
</dbReference>
<dbReference type="KEGG" id="ppru:FDP22_03265"/>
<comment type="similarity">
    <text evidence="1">Belongs to the metallo-beta-lactamase superfamily.</text>
</comment>
<dbReference type="CDD" id="cd07720">
    <property type="entry name" value="OPHC2-like_MBL-fold"/>
    <property type="match status" value="1"/>
</dbReference>
<dbReference type="InterPro" id="IPR036866">
    <property type="entry name" value="RibonucZ/Hydroxyglut_hydro"/>
</dbReference>
<dbReference type="GO" id="GO:0016787">
    <property type="term" value="F:hydrolase activity"/>
    <property type="evidence" value="ECO:0007669"/>
    <property type="project" value="UniProtKB-KW"/>
</dbReference>